<feature type="transmembrane region" description="Helical" evidence="6">
    <location>
        <begin position="37"/>
        <end position="55"/>
    </location>
</feature>
<dbReference type="InterPro" id="IPR001248">
    <property type="entry name" value="Pur-cyt_permease"/>
</dbReference>
<evidence type="ECO:0000256" key="6">
    <source>
        <dbReference type="SAM" id="Phobius"/>
    </source>
</evidence>
<comment type="subcellular location">
    <subcellularLocation>
        <location evidence="1">Membrane</location>
        <topology evidence="1">Multi-pass membrane protein</topology>
    </subcellularLocation>
</comment>
<feature type="transmembrane region" description="Helical" evidence="6">
    <location>
        <begin position="400"/>
        <end position="421"/>
    </location>
</feature>
<feature type="transmembrane region" description="Helical" evidence="6">
    <location>
        <begin position="373"/>
        <end position="394"/>
    </location>
</feature>
<evidence type="ECO:0000313" key="7">
    <source>
        <dbReference type="EMBL" id="MCZ0866875.1"/>
    </source>
</evidence>
<dbReference type="InterPro" id="IPR030191">
    <property type="entry name" value="CodB"/>
</dbReference>
<dbReference type="Gene3D" id="1.10.4160.10">
    <property type="entry name" value="Hydantoin permease"/>
    <property type="match status" value="1"/>
</dbReference>
<keyword evidence="4 6" id="KW-1133">Transmembrane helix</keyword>
<evidence type="ECO:0000256" key="3">
    <source>
        <dbReference type="ARBA" id="ARBA00022692"/>
    </source>
</evidence>
<dbReference type="Pfam" id="PF02133">
    <property type="entry name" value="Transp_cyt_pur"/>
    <property type="match status" value="1"/>
</dbReference>
<dbReference type="RefSeq" id="WP_258332826.1">
    <property type="nucleotide sequence ID" value="NZ_JAPTGG010000018.1"/>
</dbReference>
<keyword evidence="3 6" id="KW-0812">Transmembrane</keyword>
<proteinExistence type="inferred from homology"/>
<feature type="transmembrane region" description="Helical" evidence="6">
    <location>
        <begin position="270"/>
        <end position="295"/>
    </location>
</feature>
<feature type="transmembrane region" description="Helical" evidence="6">
    <location>
        <begin position="61"/>
        <end position="83"/>
    </location>
</feature>
<evidence type="ECO:0000256" key="2">
    <source>
        <dbReference type="ARBA" id="ARBA00008974"/>
    </source>
</evidence>
<organism evidence="7 8">
    <name type="scientific">Dasania phycosphaerae</name>
    <dbReference type="NCBI Taxonomy" id="2950436"/>
    <lineage>
        <taxon>Bacteria</taxon>
        <taxon>Pseudomonadati</taxon>
        <taxon>Pseudomonadota</taxon>
        <taxon>Gammaproteobacteria</taxon>
        <taxon>Cellvibrionales</taxon>
        <taxon>Spongiibacteraceae</taxon>
        <taxon>Dasania</taxon>
    </lineage>
</organism>
<evidence type="ECO:0000256" key="1">
    <source>
        <dbReference type="ARBA" id="ARBA00004141"/>
    </source>
</evidence>
<dbReference type="Proteomes" id="UP001069090">
    <property type="component" value="Unassembled WGS sequence"/>
</dbReference>
<name>A0A9J6RQM4_9GAMM</name>
<feature type="transmembrane region" description="Helical" evidence="6">
    <location>
        <begin position="316"/>
        <end position="333"/>
    </location>
</feature>
<evidence type="ECO:0000256" key="5">
    <source>
        <dbReference type="ARBA" id="ARBA00023136"/>
    </source>
</evidence>
<feature type="transmembrane region" description="Helical" evidence="6">
    <location>
        <begin position="245"/>
        <end position="264"/>
    </location>
</feature>
<evidence type="ECO:0000256" key="4">
    <source>
        <dbReference type="ARBA" id="ARBA00022989"/>
    </source>
</evidence>
<feature type="transmembrane region" description="Helical" evidence="6">
    <location>
        <begin position="168"/>
        <end position="188"/>
    </location>
</feature>
<keyword evidence="8" id="KW-1185">Reference proteome</keyword>
<keyword evidence="5 6" id="KW-0472">Membrane</keyword>
<dbReference type="PANTHER" id="PTHR30569:SF0">
    <property type="entry name" value="CYTOSINE PERMEASE"/>
    <property type="match status" value="1"/>
</dbReference>
<protein>
    <submittedName>
        <fullName evidence="7">Cytosine permease</fullName>
    </submittedName>
</protein>
<dbReference type="AlphaFoldDB" id="A0A9J6RQM4"/>
<gene>
    <name evidence="7" type="ORF">O0V09_16830</name>
</gene>
<feature type="transmembrane region" description="Helical" evidence="6">
    <location>
        <begin position="200"/>
        <end position="224"/>
    </location>
</feature>
<dbReference type="GO" id="GO:0005886">
    <property type="term" value="C:plasma membrane"/>
    <property type="evidence" value="ECO:0007669"/>
    <property type="project" value="TreeGrafter"/>
</dbReference>
<dbReference type="PANTHER" id="PTHR30569">
    <property type="entry name" value="CYTOSINE TRANSPORTER CODB"/>
    <property type="match status" value="1"/>
</dbReference>
<comment type="caution">
    <text evidence="7">The sequence shown here is derived from an EMBL/GenBank/DDBJ whole genome shotgun (WGS) entry which is preliminary data.</text>
</comment>
<accession>A0A9J6RQM4</accession>
<feature type="transmembrane region" description="Helical" evidence="6">
    <location>
        <begin position="339"/>
        <end position="361"/>
    </location>
</feature>
<feature type="transmembrane region" description="Helical" evidence="6">
    <location>
        <begin position="143"/>
        <end position="161"/>
    </location>
</feature>
<dbReference type="CDD" id="cd11484">
    <property type="entry name" value="SLC-NCS1sbd_CobB-like"/>
    <property type="match status" value="1"/>
</dbReference>
<comment type="similarity">
    <text evidence="2">Belongs to the purine-cytosine permease (2.A.39) family.</text>
</comment>
<dbReference type="GO" id="GO:0015209">
    <property type="term" value="F:cytosine transmembrane transporter activity"/>
    <property type="evidence" value="ECO:0007669"/>
    <property type="project" value="InterPro"/>
</dbReference>
<feature type="transmembrane region" description="Helical" evidence="6">
    <location>
        <begin position="104"/>
        <end position="123"/>
    </location>
</feature>
<evidence type="ECO:0000313" key="8">
    <source>
        <dbReference type="Proteomes" id="UP001069090"/>
    </source>
</evidence>
<reference evidence="7 8" key="1">
    <citation type="submission" date="2022-12" db="EMBL/GenBank/DDBJ databases">
        <title>Dasania phycosphaerae sp. nov., isolated from particulate material of the south coast of Korea.</title>
        <authorList>
            <person name="Jiang Y."/>
        </authorList>
    </citation>
    <scope>NUCLEOTIDE SEQUENCE [LARGE SCALE GENOMIC DNA]</scope>
    <source>
        <strain evidence="7 8">GY-19</strain>
    </source>
</reference>
<dbReference type="EMBL" id="JAPTGG010000018">
    <property type="protein sequence ID" value="MCZ0866875.1"/>
    <property type="molecule type" value="Genomic_DNA"/>
</dbReference>
<sequence>MSQNKSNIEDLLEDYATSPVPEGIAVGGLRISMINTALTFSLPGLVTGVAIGTSLGLIDALIAFVAGGLILALFGFITGLVGVRNRLSSYMLIRLSFGEKGSQLVNICIAFSMFGWFGVNVYLFGDAGAGLWALFAEQALPSWIFVLLGGVLMTAAAIVGFKSIQKLSAVVVPLQIIIFSVLVFNTLSHVDLGELVARPIVANMSMGAAISAVVGSFMVAALVMPDFTRYGKTTADAAMASFIPYLFMATIVYVGSALAALWLLETDILKLLVAAGLGSMAFIFILFSSTITNAVNLYGCSLSLAAVFPKLKEWHITLASGVLGTIVAFAGILEHFIDFIFSLGVIFSPVAAIYVADFFLVNRGHYAQRHCDSVPAISWPAISAWLLGILVAFVSSEGAIRLTTIPACDSFLSAVIIYVLLMAFKKHCRTVAA</sequence>